<feature type="transmembrane region" description="Helical" evidence="1">
    <location>
        <begin position="184"/>
        <end position="206"/>
    </location>
</feature>
<sequence length="404" mass="44644">MTIHRPVATPDLPGAVLVQRAQKLPSLTGLRFFAAFLVVLAHVGVNLLPRVAPDQIFAFRLLHEAGAFGVSFFFILSGFVLTWVARDDDSAGRFWRRRFFKIYPNHLVTVLAALLLAAAAGHALTARDAGATLLLVQTWIPDMKLQFNLWSNTPTWSLSCELLFYLAFPWLLKLLRKIPPARLWPAFGVVYAAIWAVPLVASWLPTSGGIHPGTGQNWFSMWFMTFFPPVRMLEFVLGIVVALIVVNGRWIRLPLAVALVFPLVPFVATGYMPNELGFVALTALPLAFLVAATAAADISSSSGRTWLGGRTMVFLGEISFALYLVHWLVVVYGWIGRTSPTWGAKPGAPSTWPEVLGLAGLTIATSLVLAWLLYALVERPVMRRWSRPRAPRADEVLRPAPDRV</sequence>
<keyword evidence="1" id="KW-0472">Membrane</keyword>
<dbReference type="InterPro" id="IPR002656">
    <property type="entry name" value="Acyl_transf_3_dom"/>
</dbReference>
<keyword evidence="3" id="KW-0012">Acyltransferase</keyword>
<dbReference type="Pfam" id="PF01757">
    <property type="entry name" value="Acyl_transf_3"/>
    <property type="match status" value="1"/>
</dbReference>
<proteinExistence type="predicted"/>
<feature type="transmembrane region" description="Helical" evidence="1">
    <location>
        <begin position="312"/>
        <end position="335"/>
    </location>
</feature>
<protein>
    <submittedName>
        <fullName evidence="3">Acyltransferase family protein</fullName>
        <ecNumber evidence="3">2.3.-.-</ecNumber>
    </submittedName>
</protein>
<feature type="transmembrane region" description="Helical" evidence="1">
    <location>
        <begin position="106"/>
        <end position="125"/>
    </location>
</feature>
<feature type="domain" description="Acyltransferase 3" evidence="2">
    <location>
        <begin position="26"/>
        <end position="371"/>
    </location>
</feature>
<comment type="caution">
    <text evidence="3">The sequence shown here is derived from an EMBL/GenBank/DDBJ whole genome shotgun (WGS) entry which is preliminary data.</text>
</comment>
<keyword evidence="3" id="KW-0808">Transferase</keyword>
<feature type="transmembrane region" description="Helical" evidence="1">
    <location>
        <begin position="253"/>
        <end position="272"/>
    </location>
</feature>
<keyword evidence="1" id="KW-0812">Transmembrane</keyword>
<name>A0ABW6RF84_9ACTN</name>
<feature type="transmembrane region" description="Helical" evidence="1">
    <location>
        <begin position="153"/>
        <end position="172"/>
    </location>
</feature>
<organism evidence="3 4">
    <name type="scientific">Streptomyces flavidovirens</name>
    <dbReference type="NCBI Taxonomy" id="67298"/>
    <lineage>
        <taxon>Bacteria</taxon>
        <taxon>Bacillati</taxon>
        <taxon>Actinomycetota</taxon>
        <taxon>Actinomycetes</taxon>
        <taxon>Kitasatosporales</taxon>
        <taxon>Streptomycetaceae</taxon>
        <taxon>Streptomyces</taxon>
    </lineage>
</organism>
<accession>A0ABW6RF84</accession>
<evidence type="ECO:0000256" key="1">
    <source>
        <dbReference type="SAM" id="Phobius"/>
    </source>
</evidence>
<dbReference type="EC" id="2.3.-.-" evidence="3"/>
<gene>
    <name evidence="3" type="ORF">ACFYWW_15870</name>
</gene>
<evidence type="ECO:0000313" key="3">
    <source>
        <dbReference type="EMBL" id="MFF3340194.1"/>
    </source>
</evidence>
<evidence type="ECO:0000313" key="4">
    <source>
        <dbReference type="Proteomes" id="UP001601976"/>
    </source>
</evidence>
<feature type="transmembrane region" description="Helical" evidence="1">
    <location>
        <begin position="355"/>
        <end position="377"/>
    </location>
</feature>
<evidence type="ECO:0000259" key="2">
    <source>
        <dbReference type="Pfam" id="PF01757"/>
    </source>
</evidence>
<dbReference type="InterPro" id="IPR050879">
    <property type="entry name" value="Acyltransferase_3"/>
</dbReference>
<dbReference type="PANTHER" id="PTHR23028:SF53">
    <property type="entry name" value="ACYL_TRANSF_3 DOMAIN-CONTAINING PROTEIN"/>
    <property type="match status" value="1"/>
</dbReference>
<dbReference type="RefSeq" id="WP_355713602.1">
    <property type="nucleotide sequence ID" value="NZ_JBEXNP010000002.1"/>
</dbReference>
<dbReference type="EMBL" id="JBIAPK010000004">
    <property type="protein sequence ID" value="MFF3340194.1"/>
    <property type="molecule type" value="Genomic_DNA"/>
</dbReference>
<keyword evidence="4" id="KW-1185">Reference proteome</keyword>
<feature type="transmembrane region" description="Helical" evidence="1">
    <location>
        <begin position="278"/>
        <end position="300"/>
    </location>
</feature>
<dbReference type="Proteomes" id="UP001601976">
    <property type="component" value="Unassembled WGS sequence"/>
</dbReference>
<dbReference type="PANTHER" id="PTHR23028">
    <property type="entry name" value="ACETYLTRANSFERASE"/>
    <property type="match status" value="1"/>
</dbReference>
<feature type="transmembrane region" description="Helical" evidence="1">
    <location>
        <begin position="28"/>
        <end position="45"/>
    </location>
</feature>
<feature type="transmembrane region" description="Helical" evidence="1">
    <location>
        <begin position="65"/>
        <end position="85"/>
    </location>
</feature>
<dbReference type="GO" id="GO:0016746">
    <property type="term" value="F:acyltransferase activity"/>
    <property type="evidence" value="ECO:0007669"/>
    <property type="project" value="UniProtKB-KW"/>
</dbReference>
<reference evidence="3 4" key="1">
    <citation type="submission" date="2024-10" db="EMBL/GenBank/DDBJ databases">
        <title>The Natural Products Discovery Center: Release of the First 8490 Sequenced Strains for Exploring Actinobacteria Biosynthetic Diversity.</title>
        <authorList>
            <person name="Kalkreuter E."/>
            <person name="Kautsar S.A."/>
            <person name="Yang D."/>
            <person name="Bader C.D."/>
            <person name="Teijaro C.N."/>
            <person name="Fluegel L."/>
            <person name="Davis C.M."/>
            <person name="Simpson J.R."/>
            <person name="Lauterbach L."/>
            <person name="Steele A.D."/>
            <person name="Gui C."/>
            <person name="Meng S."/>
            <person name="Li G."/>
            <person name="Viehrig K."/>
            <person name="Ye F."/>
            <person name="Su P."/>
            <person name="Kiefer A.F."/>
            <person name="Nichols A."/>
            <person name="Cepeda A.J."/>
            <person name="Yan W."/>
            <person name="Fan B."/>
            <person name="Jiang Y."/>
            <person name="Adhikari A."/>
            <person name="Zheng C.-J."/>
            <person name="Schuster L."/>
            <person name="Cowan T.M."/>
            <person name="Smanski M.J."/>
            <person name="Chevrette M.G."/>
            <person name="De Carvalho L.P.S."/>
            <person name="Shen B."/>
        </authorList>
    </citation>
    <scope>NUCLEOTIDE SEQUENCE [LARGE SCALE GENOMIC DNA]</scope>
    <source>
        <strain evidence="3 4">NPDC003029</strain>
    </source>
</reference>
<keyword evidence="1" id="KW-1133">Transmembrane helix</keyword>
<feature type="transmembrane region" description="Helical" evidence="1">
    <location>
        <begin position="226"/>
        <end position="246"/>
    </location>
</feature>